<organism evidence="1 2">
    <name type="scientific">Ruminococcus albus</name>
    <dbReference type="NCBI Taxonomy" id="1264"/>
    <lineage>
        <taxon>Bacteria</taxon>
        <taxon>Bacillati</taxon>
        <taxon>Bacillota</taxon>
        <taxon>Clostridia</taxon>
        <taxon>Eubacteriales</taxon>
        <taxon>Oscillospiraceae</taxon>
        <taxon>Ruminococcus</taxon>
    </lineage>
</organism>
<sequence>LLDTGDRFQMKNIHQPVNTLLVVMHVMLAIDYNRHLAVP</sequence>
<accession>A0A1I1SMC9</accession>
<evidence type="ECO:0000313" key="2">
    <source>
        <dbReference type="Proteomes" id="UP000182192"/>
    </source>
</evidence>
<dbReference type="AlphaFoldDB" id="A0A1I1SMC9"/>
<feature type="non-terminal residue" evidence="1">
    <location>
        <position position="1"/>
    </location>
</feature>
<dbReference type="Proteomes" id="UP000182192">
    <property type="component" value="Unassembled WGS sequence"/>
</dbReference>
<dbReference type="EMBL" id="FOKQ01000101">
    <property type="protein sequence ID" value="SFD45033.1"/>
    <property type="molecule type" value="Genomic_DNA"/>
</dbReference>
<protein>
    <submittedName>
        <fullName evidence="1">Uncharacterized protein</fullName>
    </submittedName>
</protein>
<proteinExistence type="predicted"/>
<name>A0A1I1SMC9_RUMAL</name>
<reference evidence="1 2" key="1">
    <citation type="submission" date="2016-10" db="EMBL/GenBank/DDBJ databases">
        <authorList>
            <person name="de Groot N.N."/>
        </authorList>
    </citation>
    <scope>NUCLEOTIDE SEQUENCE [LARGE SCALE GENOMIC DNA]</scope>
    <source>
        <strain evidence="1 2">AR67</strain>
    </source>
</reference>
<evidence type="ECO:0000313" key="1">
    <source>
        <dbReference type="EMBL" id="SFD45033.1"/>
    </source>
</evidence>
<gene>
    <name evidence="1" type="ORF">SAMN02910406_03895</name>
</gene>